<keyword evidence="5" id="KW-0456">Lyase</keyword>
<evidence type="ECO:0000313" key="6">
    <source>
        <dbReference type="Proteomes" id="UP000564644"/>
    </source>
</evidence>
<dbReference type="InterPro" id="IPR027417">
    <property type="entry name" value="P-loop_NTPase"/>
</dbReference>
<keyword evidence="6" id="KW-1185">Reference proteome</keyword>
<dbReference type="SUPFAM" id="SSF52540">
    <property type="entry name" value="P-loop containing nucleoside triphosphate hydrolases"/>
    <property type="match status" value="1"/>
</dbReference>
<dbReference type="NCBIfam" id="TIGR02324">
    <property type="entry name" value="CP_lyasePhnL"/>
    <property type="match status" value="1"/>
</dbReference>
<dbReference type="InterPro" id="IPR003593">
    <property type="entry name" value="AAA+_ATPase"/>
</dbReference>
<dbReference type="SMART" id="SM00382">
    <property type="entry name" value="AAA"/>
    <property type="match status" value="1"/>
</dbReference>
<comment type="caution">
    <text evidence="5">The sequence shown here is derived from an EMBL/GenBank/DDBJ whole genome shotgun (WGS) entry which is preliminary data.</text>
</comment>
<sequence length="248" mass="27405">MPILQVSHLSKQFDLRIARPMEVRPVRDVSFAMEPGQFLGIAGPSGIGKSTILKCIYRTYTPSSGSIVYQSQLFGPLDLAAAGERTITHLRKNEIGYVSQFLRVIPRVSATDVIAERLLAVGTDRQEARSAAQTMLGRLNISRELWDGFPATFSGGEQQRINLARAFIVRPRLMILDEPTASLDRRTTEAVIELLLDMKRQGTTMIGVFHDWEVMERLADRILELDGAGSARLRNANAATSEGGVQHG</sequence>
<keyword evidence="3" id="KW-0067">ATP-binding</keyword>
<evidence type="ECO:0000256" key="2">
    <source>
        <dbReference type="ARBA" id="ARBA00022741"/>
    </source>
</evidence>
<comment type="similarity">
    <text evidence="1">Belongs to the ABC transporter superfamily.</text>
</comment>
<dbReference type="Proteomes" id="UP000564644">
    <property type="component" value="Unassembled WGS sequence"/>
</dbReference>
<evidence type="ECO:0000256" key="1">
    <source>
        <dbReference type="ARBA" id="ARBA00005417"/>
    </source>
</evidence>
<dbReference type="PANTHER" id="PTHR42798:SF7">
    <property type="entry name" value="ALPHA-D-RIBOSE 1-METHYLPHOSPHONATE 5-TRIPHOSPHATE SYNTHASE SUBUNIT PHNL"/>
    <property type="match status" value="1"/>
</dbReference>
<accession>A0A7X0SS27</accession>
<dbReference type="InterPro" id="IPR003439">
    <property type="entry name" value="ABC_transporter-like_ATP-bd"/>
</dbReference>
<evidence type="ECO:0000313" key="5">
    <source>
        <dbReference type="EMBL" id="MBB6735103.1"/>
    </source>
</evidence>
<evidence type="ECO:0000256" key="3">
    <source>
        <dbReference type="ARBA" id="ARBA00022840"/>
    </source>
</evidence>
<protein>
    <submittedName>
        <fullName evidence="5">Phosphonate C-P lyase system protein PhnL</fullName>
    </submittedName>
</protein>
<proteinExistence type="inferred from homology"/>
<dbReference type="AlphaFoldDB" id="A0A7X0SS27"/>
<dbReference type="GO" id="GO:0016829">
    <property type="term" value="F:lyase activity"/>
    <property type="evidence" value="ECO:0007669"/>
    <property type="project" value="UniProtKB-KW"/>
</dbReference>
<dbReference type="PANTHER" id="PTHR42798">
    <property type="entry name" value="LIPOPROTEIN-RELEASING SYSTEM ATP-BINDING PROTEIN LOLD"/>
    <property type="match status" value="1"/>
</dbReference>
<feature type="domain" description="ABC transporter" evidence="4">
    <location>
        <begin position="4"/>
        <end position="247"/>
    </location>
</feature>
<dbReference type="GO" id="GO:0005524">
    <property type="term" value="F:ATP binding"/>
    <property type="evidence" value="ECO:0007669"/>
    <property type="project" value="UniProtKB-KW"/>
</dbReference>
<dbReference type="InterPro" id="IPR012701">
    <property type="entry name" value="CP_lyase_PhnL"/>
</dbReference>
<dbReference type="EMBL" id="JACJVO010000042">
    <property type="protein sequence ID" value="MBB6735103.1"/>
    <property type="molecule type" value="Genomic_DNA"/>
</dbReference>
<dbReference type="PROSITE" id="PS00211">
    <property type="entry name" value="ABC_TRANSPORTER_1"/>
    <property type="match status" value="1"/>
</dbReference>
<gene>
    <name evidence="5" type="primary">phnL</name>
    <name evidence="5" type="ORF">H7C18_29745</name>
</gene>
<evidence type="ECO:0000259" key="4">
    <source>
        <dbReference type="PROSITE" id="PS50893"/>
    </source>
</evidence>
<dbReference type="PROSITE" id="PS50893">
    <property type="entry name" value="ABC_TRANSPORTER_2"/>
    <property type="match status" value="1"/>
</dbReference>
<dbReference type="GO" id="GO:0016887">
    <property type="term" value="F:ATP hydrolysis activity"/>
    <property type="evidence" value="ECO:0007669"/>
    <property type="project" value="InterPro"/>
</dbReference>
<dbReference type="InterPro" id="IPR017871">
    <property type="entry name" value="ABC_transporter-like_CS"/>
</dbReference>
<name>A0A7X0SS27_9BACL</name>
<organism evidence="5 6">
    <name type="scientific">Cohnella zeiphila</name>
    <dbReference type="NCBI Taxonomy" id="2761120"/>
    <lineage>
        <taxon>Bacteria</taxon>
        <taxon>Bacillati</taxon>
        <taxon>Bacillota</taxon>
        <taxon>Bacilli</taxon>
        <taxon>Bacillales</taxon>
        <taxon>Paenibacillaceae</taxon>
        <taxon>Cohnella</taxon>
    </lineage>
</organism>
<reference evidence="5 6" key="1">
    <citation type="submission" date="2020-08" db="EMBL/GenBank/DDBJ databases">
        <title>Cohnella phylogeny.</title>
        <authorList>
            <person name="Dunlap C."/>
        </authorList>
    </citation>
    <scope>NUCLEOTIDE SEQUENCE [LARGE SCALE GENOMIC DNA]</scope>
    <source>
        <strain evidence="5 6">CBP 2801</strain>
    </source>
</reference>
<dbReference type="Gene3D" id="3.40.50.300">
    <property type="entry name" value="P-loop containing nucleotide triphosphate hydrolases"/>
    <property type="match status" value="1"/>
</dbReference>
<dbReference type="Pfam" id="PF00005">
    <property type="entry name" value="ABC_tran"/>
    <property type="match status" value="1"/>
</dbReference>
<keyword evidence="2" id="KW-0547">Nucleotide-binding</keyword>